<reference evidence="2" key="1">
    <citation type="submission" date="2018-05" db="EMBL/GenBank/DDBJ databases">
        <authorList>
            <person name="Lanie J.A."/>
            <person name="Ng W.-L."/>
            <person name="Kazmierczak K.M."/>
            <person name="Andrzejewski T.M."/>
            <person name="Davidsen T.M."/>
            <person name="Wayne K.J."/>
            <person name="Tettelin H."/>
            <person name="Glass J.I."/>
            <person name="Rusch D."/>
            <person name="Podicherti R."/>
            <person name="Tsui H.-C.T."/>
            <person name="Winkler M.E."/>
        </authorList>
    </citation>
    <scope>NUCLEOTIDE SEQUENCE</scope>
</reference>
<dbReference type="GO" id="GO:0008218">
    <property type="term" value="P:bioluminescence"/>
    <property type="evidence" value="ECO:0007669"/>
    <property type="project" value="InterPro"/>
</dbReference>
<dbReference type="Pfam" id="PF04443">
    <property type="entry name" value="LuxE"/>
    <property type="match status" value="1"/>
</dbReference>
<dbReference type="InterPro" id="IPR007534">
    <property type="entry name" value="LuxE"/>
</dbReference>
<sequence length="364" mass="39859">MTNFTSLTEACDAVSTFIQRCVNDPHAAGFGELALGLFAFQFAHNTPFANLCQAENLTPETVGDWRDIPTVQTRAFKSLDLTVLPEGDRETLFRSSGTTQVDRSRHFHCAETLSVYHASLWPWFAGHLVDESPNRLLFLFPELGQAPESSLVHMMDTVAKRLAKREYCFATDGQWRIDGQAAVDFLHDCATQNEPVTILGTAFSFVHLLDHLDADAMDFELPSGSAAMETGGYKGHSREMPRPKLHQAITAKLGVASGRIICEYGMCELSSQAYDGKLGEANTAPRLFRFPPWARARVVSPETLADVELGQAGLVQVVDLANAGSALSLQTSDLARRHADGFELLGRAELAESRGCSLMNLTHA</sequence>
<accession>A0A381UQI4</accession>
<dbReference type="GO" id="GO:0047474">
    <property type="term" value="F:long-chain fatty acid--protein ligase activity"/>
    <property type="evidence" value="ECO:0007669"/>
    <property type="project" value="InterPro"/>
</dbReference>
<dbReference type="SUPFAM" id="SSF56801">
    <property type="entry name" value="Acetyl-CoA synthetase-like"/>
    <property type="match status" value="1"/>
</dbReference>
<gene>
    <name evidence="2" type="ORF">METZ01_LOCUS83276</name>
</gene>
<evidence type="ECO:0000313" key="2">
    <source>
        <dbReference type="EMBL" id="SVA30422.1"/>
    </source>
</evidence>
<dbReference type="EMBL" id="UINC01006923">
    <property type="protein sequence ID" value="SVA30422.1"/>
    <property type="molecule type" value="Genomic_DNA"/>
</dbReference>
<name>A0A381UQI4_9ZZZZ</name>
<feature type="domain" description="Acyl-protein synthetase LuxE" evidence="1">
    <location>
        <begin position="168"/>
        <end position="358"/>
    </location>
</feature>
<dbReference type="AlphaFoldDB" id="A0A381UQI4"/>
<proteinExistence type="predicted"/>
<organism evidence="2">
    <name type="scientific">marine metagenome</name>
    <dbReference type="NCBI Taxonomy" id="408172"/>
    <lineage>
        <taxon>unclassified sequences</taxon>
        <taxon>metagenomes</taxon>
        <taxon>ecological metagenomes</taxon>
    </lineage>
</organism>
<protein>
    <recommendedName>
        <fullName evidence="1">Acyl-protein synthetase LuxE domain-containing protein</fullName>
    </recommendedName>
</protein>
<evidence type="ECO:0000259" key="1">
    <source>
        <dbReference type="Pfam" id="PF04443"/>
    </source>
</evidence>